<dbReference type="SUPFAM" id="SSF57414">
    <property type="entry name" value="Hairpin loop containing domain-like"/>
    <property type="match status" value="1"/>
</dbReference>
<dbReference type="CDD" id="cd01099">
    <property type="entry name" value="PAN_AP_HGF"/>
    <property type="match status" value="1"/>
</dbReference>
<dbReference type="AlphaFoldDB" id="A0A158PKV1"/>
<reference evidence="2" key="1">
    <citation type="submission" date="2016-04" db="UniProtKB">
        <authorList>
            <consortium name="WormBaseParasite"/>
        </authorList>
    </citation>
    <scope>IDENTIFICATION</scope>
</reference>
<dbReference type="WBParaSite" id="ACOC_0001055901-mRNA-1">
    <property type="protein sequence ID" value="ACOC_0001055901-mRNA-1"/>
    <property type="gene ID" value="ACOC_0001055901"/>
</dbReference>
<dbReference type="Gene3D" id="3.50.4.10">
    <property type="entry name" value="Hepatocyte Growth Factor"/>
    <property type="match status" value="1"/>
</dbReference>
<dbReference type="SMART" id="SM00473">
    <property type="entry name" value="PAN_AP"/>
    <property type="match status" value="2"/>
</dbReference>
<name>A0A158PKV1_ANGCS</name>
<evidence type="ECO:0000259" key="1">
    <source>
        <dbReference type="PROSITE" id="PS50948"/>
    </source>
</evidence>
<dbReference type="InterPro" id="IPR003609">
    <property type="entry name" value="Pan_app"/>
</dbReference>
<dbReference type="Pfam" id="PF00024">
    <property type="entry name" value="PAN_1"/>
    <property type="match status" value="2"/>
</dbReference>
<dbReference type="PROSITE" id="PS50948">
    <property type="entry name" value="PAN"/>
    <property type="match status" value="1"/>
</dbReference>
<dbReference type="PANTHER" id="PTHR47327:SF21">
    <property type="entry name" value="APPLE DOMAIN-CONTAINING PROTEIN"/>
    <property type="match status" value="1"/>
</dbReference>
<protein>
    <submittedName>
        <fullName evidence="2">Apple domain-containing protein</fullName>
    </submittedName>
</protein>
<dbReference type="GO" id="GO:0009653">
    <property type="term" value="P:anatomical structure morphogenesis"/>
    <property type="evidence" value="ECO:0007669"/>
    <property type="project" value="TreeGrafter"/>
</dbReference>
<sequence>LLYTSSTLHATLNVECSIGTICPSLEKPALDAVHSDLLNGFSRVQIIDGVEHRMLSYAKYLTKLQFPDASRLPLLCRSAHFNRLSKKCSIYSDSINPNGYLQYKPNSNVLYMEKLCISDVILPLSCDEAFRRIPQHILLGHASEILTSTSEEECIRECILAKVNRGFECQSLLHYPDQPVSNCILNIHSRRTRPEFFIPELEKKVDYVQVPECAKRLVEGRIEPKNFSKRGVRLPSGVGIVESEWSEWTACDLQTSTRRRDRLCSDCVERIQIQPCFSNESFNLLLNTFIDEHDEGIVRFAVINFSSPNN</sequence>
<proteinExistence type="predicted"/>
<dbReference type="InterPro" id="IPR052774">
    <property type="entry name" value="Celegans_DevNeuronal_Protein"/>
</dbReference>
<accession>A0A158PKV1</accession>
<dbReference type="PANTHER" id="PTHR47327">
    <property type="entry name" value="FI18240P1-RELATED"/>
    <property type="match status" value="1"/>
</dbReference>
<dbReference type="OMA" id="EWTHCDE"/>
<feature type="domain" description="Apple" evidence="1">
    <location>
        <begin position="126"/>
        <end position="213"/>
    </location>
</feature>
<evidence type="ECO:0000313" key="2">
    <source>
        <dbReference type="WBParaSite" id="ACOC_0001055901-mRNA-1"/>
    </source>
</evidence>
<organism evidence="2">
    <name type="scientific">Angiostrongylus costaricensis</name>
    <name type="common">Nematode worm</name>
    <dbReference type="NCBI Taxonomy" id="334426"/>
    <lineage>
        <taxon>Eukaryota</taxon>
        <taxon>Metazoa</taxon>
        <taxon>Ecdysozoa</taxon>
        <taxon>Nematoda</taxon>
        <taxon>Chromadorea</taxon>
        <taxon>Rhabditida</taxon>
        <taxon>Rhabditina</taxon>
        <taxon>Rhabditomorpha</taxon>
        <taxon>Strongyloidea</taxon>
        <taxon>Metastrongylidae</taxon>
        <taxon>Angiostrongylus</taxon>
    </lineage>
</organism>